<accession>A0A7Y4GSZ3</accession>
<dbReference type="EMBL" id="JAAVLX010000005">
    <property type="protein sequence ID" value="NOJ41321.1"/>
    <property type="molecule type" value="Genomic_DNA"/>
</dbReference>
<dbReference type="InterPro" id="IPR036692">
    <property type="entry name" value="Shew3726-like_sf"/>
</dbReference>
<evidence type="ECO:0000313" key="2">
    <source>
        <dbReference type="Proteomes" id="UP000544122"/>
    </source>
</evidence>
<dbReference type="Proteomes" id="UP000544122">
    <property type="component" value="Unassembled WGS sequence"/>
</dbReference>
<gene>
    <name evidence="1" type="ORF">HCN58_17205</name>
</gene>
<reference evidence="1 2" key="1">
    <citation type="submission" date="2020-03" db="EMBL/GenBank/DDBJ databases">
        <title>Bradyrhizobium diversity isolated from nodules of Indigofera sp.</title>
        <authorList>
            <person name="Klepa M."/>
            <person name="Helene L."/>
            <person name="Hungria M."/>
        </authorList>
    </citation>
    <scope>NUCLEOTIDE SEQUENCE [LARGE SCALE GENOMIC DNA]</scope>
    <source>
        <strain evidence="1 2">WSM 1791</strain>
    </source>
</reference>
<dbReference type="SUPFAM" id="SSF160272">
    <property type="entry name" value="Shew3726-like"/>
    <property type="match status" value="1"/>
</dbReference>
<comment type="caution">
    <text evidence="1">The sequence shown here is derived from an EMBL/GenBank/DDBJ whole genome shotgun (WGS) entry which is preliminary data.</text>
</comment>
<proteinExistence type="predicted"/>
<protein>
    <submittedName>
        <fullName evidence="1">DUF1488 domain-containing protein</fullName>
    </submittedName>
</protein>
<dbReference type="RefSeq" id="WP_171580582.1">
    <property type="nucleotide sequence ID" value="NZ_JAAVLX010000005.1"/>
</dbReference>
<evidence type="ECO:0000313" key="1">
    <source>
        <dbReference type="EMBL" id="NOJ41321.1"/>
    </source>
</evidence>
<dbReference type="InterPro" id="IPR009962">
    <property type="entry name" value="DUF1488"/>
</dbReference>
<name>A0A7Y4GSZ3_9BRAD</name>
<dbReference type="Pfam" id="PF07369">
    <property type="entry name" value="DUF1488"/>
    <property type="match status" value="1"/>
</dbReference>
<keyword evidence="2" id="KW-1185">Reference proteome</keyword>
<dbReference type="AlphaFoldDB" id="A0A7Y4GSZ3"/>
<organism evidence="1 2">
    <name type="scientific">Bradyrhizobium australiense</name>
    <dbReference type="NCBI Taxonomy" id="2721161"/>
    <lineage>
        <taxon>Bacteria</taxon>
        <taxon>Pseudomonadati</taxon>
        <taxon>Pseudomonadota</taxon>
        <taxon>Alphaproteobacteria</taxon>
        <taxon>Hyphomicrobiales</taxon>
        <taxon>Nitrobacteraceae</taxon>
        <taxon>Bradyrhizobium</taxon>
    </lineage>
</organism>
<sequence length="127" mass="13723">MPLTRDRIIGHDNDRLAFRFTMLNDADTVECQISDAAMDELGGVKGTESMARQAQFLSLRDTVESIASDIFDKGPCVKGQIVRIFTKHIQKLSVSSVDPIGTGSEADADQAASLRIIAETRPASAAQ</sequence>